<evidence type="ECO:0000313" key="3">
    <source>
        <dbReference type="Proteomes" id="UP000327013"/>
    </source>
</evidence>
<organism evidence="2 3">
    <name type="scientific">Carpinus fangiana</name>
    <dbReference type="NCBI Taxonomy" id="176857"/>
    <lineage>
        <taxon>Eukaryota</taxon>
        <taxon>Viridiplantae</taxon>
        <taxon>Streptophyta</taxon>
        <taxon>Embryophyta</taxon>
        <taxon>Tracheophyta</taxon>
        <taxon>Spermatophyta</taxon>
        <taxon>Magnoliopsida</taxon>
        <taxon>eudicotyledons</taxon>
        <taxon>Gunneridae</taxon>
        <taxon>Pentapetalae</taxon>
        <taxon>rosids</taxon>
        <taxon>fabids</taxon>
        <taxon>Fagales</taxon>
        <taxon>Betulaceae</taxon>
        <taxon>Carpinus</taxon>
    </lineage>
</organism>
<accession>A0A5N6KXR4</accession>
<dbReference type="AlphaFoldDB" id="A0A5N6KXR4"/>
<protein>
    <submittedName>
        <fullName evidence="2">Uncharacterized protein</fullName>
    </submittedName>
</protein>
<evidence type="ECO:0000313" key="2">
    <source>
        <dbReference type="EMBL" id="KAB8356518.1"/>
    </source>
</evidence>
<evidence type="ECO:0000256" key="1">
    <source>
        <dbReference type="SAM" id="MobiDB-lite"/>
    </source>
</evidence>
<feature type="region of interest" description="Disordered" evidence="1">
    <location>
        <begin position="1"/>
        <end position="53"/>
    </location>
</feature>
<dbReference type="EMBL" id="VIBQ01000016">
    <property type="protein sequence ID" value="KAB8356518.1"/>
    <property type="molecule type" value="Genomic_DNA"/>
</dbReference>
<sequence>MGKYAEAGSPTSSVDRDLLPVSKRSSNARPPTVEIRGNFSGVTVPQKSSRTHEQELSSCVPAWDTLSSEATLAHMSRHVDNDREIAPTEVVGGSSVDCTCEKARLVLW</sequence>
<dbReference type="Proteomes" id="UP000327013">
    <property type="component" value="Unassembled WGS sequence"/>
</dbReference>
<gene>
    <name evidence="2" type="ORF">FH972_024101</name>
</gene>
<proteinExistence type="predicted"/>
<comment type="caution">
    <text evidence="2">The sequence shown here is derived from an EMBL/GenBank/DDBJ whole genome shotgun (WGS) entry which is preliminary data.</text>
</comment>
<reference evidence="2 3" key="1">
    <citation type="submission" date="2019-06" db="EMBL/GenBank/DDBJ databases">
        <title>A chromosomal-level reference genome of Carpinus fangiana (Coryloideae, Betulaceae).</title>
        <authorList>
            <person name="Yang X."/>
            <person name="Wang Z."/>
            <person name="Zhang L."/>
            <person name="Hao G."/>
            <person name="Liu J."/>
            <person name="Yang Y."/>
        </authorList>
    </citation>
    <scope>NUCLEOTIDE SEQUENCE [LARGE SCALE GENOMIC DNA]</scope>
    <source>
        <strain evidence="2">Cfa_2016G</strain>
        <tissue evidence="2">Leaf</tissue>
    </source>
</reference>
<keyword evidence="3" id="KW-1185">Reference proteome</keyword>
<name>A0A5N6KXR4_9ROSI</name>